<gene>
    <name evidence="1" type="ORF">DFP98_13512</name>
</gene>
<protein>
    <submittedName>
        <fullName evidence="1">Uncharacterized protein</fullName>
    </submittedName>
</protein>
<accession>A0A3D9I847</accession>
<name>A0A3D9I847_9BACL</name>
<keyword evidence="2" id="KW-1185">Reference proteome</keyword>
<dbReference type="Proteomes" id="UP000256977">
    <property type="component" value="Unassembled WGS sequence"/>
</dbReference>
<sequence>MNGLCNEEVNNAVLQFANLAKRTFENGSFFKLYKIIFAYLRETEEDMTIKNPAVSFTIATFEHVLTGATECPNCRMRYQFRHSISDKDWHGIEIHCECCGDHFNYSEEKETETYYNINVMNKIASYNRRRKSLRIKTFRGDLFHKAKLVWEGDDLPVLWLNINNVRKVDEVEAFWHQCKKEVQKRNRLRRMLLDNMKTPMAQ</sequence>
<organism evidence="1 2">
    <name type="scientific">Cohnella phaseoli</name>
    <dbReference type="NCBI Taxonomy" id="456490"/>
    <lineage>
        <taxon>Bacteria</taxon>
        <taxon>Bacillati</taxon>
        <taxon>Bacillota</taxon>
        <taxon>Bacilli</taxon>
        <taxon>Bacillales</taxon>
        <taxon>Paenibacillaceae</taxon>
        <taxon>Cohnella</taxon>
    </lineage>
</organism>
<dbReference type="AlphaFoldDB" id="A0A3D9I847"/>
<dbReference type="RefSeq" id="WP_116064606.1">
    <property type="nucleotide sequence ID" value="NZ_QRDZ01000035.1"/>
</dbReference>
<dbReference type="EMBL" id="QRDZ01000035">
    <property type="protein sequence ID" value="RED57917.1"/>
    <property type="molecule type" value="Genomic_DNA"/>
</dbReference>
<dbReference type="OrthoDB" id="2585287at2"/>
<evidence type="ECO:0000313" key="2">
    <source>
        <dbReference type="Proteomes" id="UP000256977"/>
    </source>
</evidence>
<evidence type="ECO:0000313" key="1">
    <source>
        <dbReference type="EMBL" id="RED57917.1"/>
    </source>
</evidence>
<comment type="caution">
    <text evidence="1">The sequence shown here is derived from an EMBL/GenBank/DDBJ whole genome shotgun (WGS) entry which is preliminary data.</text>
</comment>
<reference evidence="1 2" key="1">
    <citation type="submission" date="2018-07" db="EMBL/GenBank/DDBJ databases">
        <title>Genomic Encyclopedia of Type Strains, Phase III (KMG-III): the genomes of soil and plant-associated and newly described type strains.</title>
        <authorList>
            <person name="Whitman W."/>
        </authorList>
    </citation>
    <scope>NUCLEOTIDE SEQUENCE [LARGE SCALE GENOMIC DNA]</scope>
    <source>
        <strain evidence="1 2">CECT 7287</strain>
    </source>
</reference>
<proteinExistence type="predicted"/>